<evidence type="ECO:0000313" key="1">
    <source>
        <dbReference type="EMBL" id="POG53541.1"/>
    </source>
</evidence>
<dbReference type="EMBL" id="AUPC02000897">
    <property type="protein sequence ID" value="POG53541.1"/>
    <property type="molecule type" value="Genomic_DNA"/>
</dbReference>
<proteinExistence type="predicted"/>
<dbReference type="Proteomes" id="UP000018888">
    <property type="component" value="Unassembled WGS sequence"/>
</dbReference>
<reference evidence="1 2" key="2">
    <citation type="journal article" date="2018" name="New Phytol.">
        <title>High intraspecific genome diversity in the model arbuscular mycorrhizal symbiont Rhizophagus irregularis.</title>
        <authorList>
            <person name="Chen E.C.H."/>
            <person name="Morin E."/>
            <person name="Beaudet D."/>
            <person name="Noel J."/>
            <person name="Yildirir G."/>
            <person name="Ndikumana S."/>
            <person name="Charron P."/>
            <person name="St-Onge C."/>
            <person name="Giorgi J."/>
            <person name="Kruger M."/>
            <person name="Marton T."/>
            <person name="Ropars J."/>
            <person name="Grigoriev I.V."/>
            <person name="Hainaut M."/>
            <person name="Henrissat B."/>
            <person name="Roux C."/>
            <person name="Martin F."/>
            <person name="Corradi N."/>
        </authorList>
    </citation>
    <scope>NUCLEOTIDE SEQUENCE [LARGE SCALE GENOMIC DNA]</scope>
    <source>
        <strain evidence="1 2">DAOM 197198</strain>
    </source>
</reference>
<keyword evidence="2" id="KW-1185">Reference proteome</keyword>
<reference evidence="1 2" key="1">
    <citation type="journal article" date="2013" name="Proc. Natl. Acad. Sci. U.S.A.">
        <title>Genome of an arbuscular mycorrhizal fungus provides insight into the oldest plant symbiosis.</title>
        <authorList>
            <person name="Tisserant E."/>
            <person name="Malbreil M."/>
            <person name="Kuo A."/>
            <person name="Kohler A."/>
            <person name="Symeonidi A."/>
            <person name="Balestrini R."/>
            <person name="Charron P."/>
            <person name="Duensing N."/>
            <person name="Frei Dit Frey N."/>
            <person name="Gianinazzi-Pearson V."/>
            <person name="Gilbert L.B."/>
            <person name="Handa Y."/>
            <person name="Herr J.R."/>
            <person name="Hijri M."/>
            <person name="Koul R."/>
            <person name="Kawaguchi M."/>
            <person name="Krajinski F."/>
            <person name="Lammers P.J."/>
            <person name="Masclaux F.G."/>
            <person name="Murat C."/>
            <person name="Morin E."/>
            <person name="Ndikumana S."/>
            <person name="Pagni M."/>
            <person name="Petitpierre D."/>
            <person name="Requena N."/>
            <person name="Rosikiewicz P."/>
            <person name="Riley R."/>
            <person name="Saito K."/>
            <person name="San Clemente H."/>
            <person name="Shapiro H."/>
            <person name="van Tuinen D."/>
            <person name="Becard G."/>
            <person name="Bonfante P."/>
            <person name="Paszkowski U."/>
            <person name="Shachar-Hill Y.Y."/>
            <person name="Tuskan G.A."/>
            <person name="Young P.W."/>
            <person name="Sanders I.R."/>
            <person name="Henrissat B."/>
            <person name="Rensing S.A."/>
            <person name="Grigoriev I.V."/>
            <person name="Corradi N."/>
            <person name="Roux C."/>
            <person name="Martin F."/>
        </authorList>
    </citation>
    <scope>NUCLEOTIDE SEQUENCE [LARGE SCALE GENOMIC DNA]</scope>
    <source>
        <strain evidence="1 2">DAOM 197198</strain>
    </source>
</reference>
<comment type="caution">
    <text evidence="1">The sequence shown here is derived from an EMBL/GenBank/DDBJ whole genome shotgun (WGS) entry which is preliminary data.</text>
</comment>
<gene>
    <name evidence="1" type="ORF">GLOIN_2v1740398</name>
</gene>
<sequence>MSNNKKTEWTIIETFEEDDFICIDFYERAKKGNNTSDYKFGNPKVKYEPNFDKKRNSLLSLKNEEYYLDNIERDLDYNKRNEKKFKESQNKYVENQIKIKEVDKNINNLLQDIYKLNQLKDIGKDLLGNKISFGLFDVDFKTLQNLPADFVAFPAFLVEYNHRSDSISNTKGDLKYLDSLPQGIKDDIIKSANKYNIKYTIDLFNEYEKIHRAN</sequence>
<dbReference type="VEuPathDB" id="FungiDB:RhiirFUN_026581"/>
<name>A0A2P4NK82_RHIID</name>
<evidence type="ECO:0000313" key="2">
    <source>
        <dbReference type="Proteomes" id="UP000018888"/>
    </source>
</evidence>
<protein>
    <submittedName>
        <fullName evidence="1">Uncharacterized protein</fullName>
    </submittedName>
</protein>
<accession>A0A2P4NK82</accession>
<organism evidence="1 2">
    <name type="scientific">Rhizophagus irregularis (strain DAOM 181602 / DAOM 197198 / MUCL 43194)</name>
    <name type="common">Arbuscular mycorrhizal fungus</name>
    <name type="synonym">Glomus intraradices</name>
    <dbReference type="NCBI Taxonomy" id="747089"/>
    <lineage>
        <taxon>Eukaryota</taxon>
        <taxon>Fungi</taxon>
        <taxon>Fungi incertae sedis</taxon>
        <taxon>Mucoromycota</taxon>
        <taxon>Glomeromycotina</taxon>
        <taxon>Glomeromycetes</taxon>
        <taxon>Glomerales</taxon>
        <taxon>Glomeraceae</taxon>
        <taxon>Rhizophagus</taxon>
    </lineage>
</organism>
<dbReference type="AlphaFoldDB" id="A0A2P4NK82"/>